<keyword evidence="5" id="KW-1185">Reference proteome</keyword>
<name>A0A5B7WXG1_9MICC</name>
<evidence type="ECO:0000256" key="1">
    <source>
        <dbReference type="ARBA" id="ARBA00006432"/>
    </source>
</evidence>
<protein>
    <submittedName>
        <fullName evidence="4">2-succinylbenzoate--CoA ligase</fullName>
    </submittedName>
</protein>
<dbReference type="PROSITE" id="PS00455">
    <property type="entry name" value="AMP_BINDING"/>
    <property type="match status" value="1"/>
</dbReference>
<dbReference type="Gene3D" id="3.40.50.12780">
    <property type="entry name" value="N-terminal domain of ligase-like"/>
    <property type="match status" value="1"/>
</dbReference>
<reference evidence="4 5" key="1">
    <citation type="submission" date="2018-12" db="EMBL/GenBank/DDBJ databases">
        <title>Complete Genome Sequence of Glutamicibacter creatinolyticus strain LGCM259,isolated from an abscess of a 12-year-old mare in Italy.</title>
        <authorList>
            <person name="Santos R.G."/>
            <person name="Silva A.L."/>
            <person name="Seyffert N."/>
            <person name="Castro T.L.P."/>
            <person name="Attili A.R."/>
            <person name="Rifici C."/>
            <person name="Mazzullo G."/>
            <person name="Brenig B."/>
            <person name="Venanzi F."/>
            <person name="Azevedo V."/>
        </authorList>
    </citation>
    <scope>NUCLEOTIDE SEQUENCE [LARGE SCALE GENOMIC DNA]</scope>
    <source>
        <strain evidence="4 5">LGCM 259</strain>
    </source>
</reference>
<gene>
    <name evidence="4" type="primary">menE</name>
    <name evidence="4" type="ORF">GcLGCM259_2194</name>
</gene>
<organism evidence="4 5">
    <name type="scientific">Glutamicibacter creatinolyticus</name>
    <dbReference type="NCBI Taxonomy" id="162496"/>
    <lineage>
        <taxon>Bacteria</taxon>
        <taxon>Bacillati</taxon>
        <taxon>Actinomycetota</taxon>
        <taxon>Actinomycetes</taxon>
        <taxon>Micrococcales</taxon>
        <taxon>Micrococcaceae</taxon>
        <taxon>Glutamicibacter</taxon>
    </lineage>
</organism>
<dbReference type="KEGG" id="gcr:GcLGCM259_2194"/>
<dbReference type="PANTHER" id="PTHR43201:SF5">
    <property type="entry name" value="MEDIUM-CHAIN ACYL-COA LIGASE ACSF2, MITOCHONDRIAL"/>
    <property type="match status" value="1"/>
</dbReference>
<comment type="similarity">
    <text evidence="1">Belongs to the ATP-dependent AMP-binding enzyme family.</text>
</comment>
<sequence length="376" mass="39927">MQPNSLHEQVHTALSRAINEGGPAIEVVADAGTPEGARVEYLQPQQLPGFTDPLLVVRTSGSTGRAKRTVLSTAAMAASSQATAEFLGLQGQWLLALPVHYIAGLSVLTRSLFAGTTPVAMETNGGFSAQKFTEAAEQLTEANKLTSLVPTQLARLLDNPAPRTVAALKSLDAILLGGARASRDLLTAARHLGLKIFQTYGSSETAGGLVYNGTALPGVSLREENGRILVSGPMLADGYLADPQATARHFVLREGRRWYLTDDLGSIENNKLQIHGRVDDVINTGGIKLSAGQVEGLLDEFFDQCLVVPVPDGQWGQAVGLAFSGPSDTAPAFEAVRRTFGAPAVPKRVRHYPQGLPLLPNGKVNRRLVIEQLSAM</sequence>
<dbReference type="SUPFAM" id="SSF56801">
    <property type="entry name" value="Acetyl-CoA synthetase-like"/>
    <property type="match status" value="1"/>
</dbReference>
<dbReference type="InterPro" id="IPR045851">
    <property type="entry name" value="AMP-bd_C_sf"/>
</dbReference>
<evidence type="ECO:0000313" key="4">
    <source>
        <dbReference type="EMBL" id="QCY47904.1"/>
    </source>
</evidence>
<dbReference type="Proteomes" id="UP000307000">
    <property type="component" value="Chromosome"/>
</dbReference>
<dbReference type="RefSeq" id="WP_138926648.1">
    <property type="nucleotide sequence ID" value="NZ_BAAAGL010000011.1"/>
</dbReference>
<dbReference type="InterPro" id="IPR000873">
    <property type="entry name" value="AMP-dep_synth/lig_dom"/>
</dbReference>
<evidence type="ECO:0000313" key="5">
    <source>
        <dbReference type="Proteomes" id="UP000307000"/>
    </source>
</evidence>
<evidence type="ECO:0000256" key="2">
    <source>
        <dbReference type="ARBA" id="ARBA00022598"/>
    </source>
</evidence>
<dbReference type="Pfam" id="PF00501">
    <property type="entry name" value="AMP-binding"/>
    <property type="match status" value="1"/>
</dbReference>
<feature type="domain" description="AMP-dependent synthetase/ligase" evidence="3">
    <location>
        <begin position="44"/>
        <end position="215"/>
    </location>
</feature>
<accession>A0A5B7WXG1</accession>
<dbReference type="InterPro" id="IPR042099">
    <property type="entry name" value="ANL_N_sf"/>
</dbReference>
<dbReference type="GO" id="GO:0006631">
    <property type="term" value="P:fatty acid metabolic process"/>
    <property type="evidence" value="ECO:0007669"/>
    <property type="project" value="TreeGrafter"/>
</dbReference>
<dbReference type="PANTHER" id="PTHR43201">
    <property type="entry name" value="ACYL-COA SYNTHETASE"/>
    <property type="match status" value="1"/>
</dbReference>
<dbReference type="AlphaFoldDB" id="A0A5B7WXG1"/>
<dbReference type="Gene3D" id="3.30.300.30">
    <property type="match status" value="1"/>
</dbReference>
<dbReference type="EMBL" id="CP034412">
    <property type="protein sequence ID" value="QCY47904.1"/>
    <property type="molecule type" value="Genomic_DNA"/>
</dbReference>
<dbReference type="GO" id="GO:0031956">
    <property type="term" value="F:medium-chain fatty acid-CoA ligase activity"/>
    <property type="evidence" value="ECO:0007669"/>
    <property type="project" value="TreeGrafter"/>
</dbReference>
<dbReference type="InterPro" id="IPR020845">
    <property type="entry name" value="AMP-binding_CS"/>
</dbReference>
<proteinExistence type="inferred from homology"/>
<keyword evidence="2 4" id="KW-0436">Ligase</keyword>
<evidence type="ECO:0000259" key="3">
    <source>
        <dbReference type="Pfam" id="PF00501"/>
    </source>
</evidence>